<evidence type="ECO:0000313" key="2">
    <source>
        <dbReference type="Proteomes" id="UP000053268"/>
    </source>
</evidence>
<accession>A0A194PGS8</accession>
<sequence length="156" mass="17140">MTAHGAMISWECRREYDCRGFGGLAICRLYERDGLRRATEDAQTVFPAAQLVEAIGAANEIWRRAENALWPGEIGHARTRGKRGGRPCAVFTVARYGVRRIGRVRVRAARGTQTSHIAIATLMYVHSASGMQDTAGRVRLPVGRDALRSSADATEL</sequence>
<proteinExistence type="predicted"/>
<protein>
    <submittedName>
        <fullName evidence="1">Uncharacterized protein</fullName>
    </submittedName>
</protein>
<keyword evidence="2" id="KW-1185">Reference proteome</keyword>
<evidence type="ECO:0000313" key="1">
    <source>
        <dbReference type="EMBL" id="KPI91909.1"/>
    </source>
</evidence>
<gene>
    <name evidence="1" type="ORF">RR46_08335</name>
</gene>
<dbReference type="EMBL" id="KQ459605">
    <property type="protein sequence ID" value="KPI91909.1"/>
    <property type="molecule type" value="Genomic_DNA"/>
</dbReference>
<dbReference type="Proteomes" id="UP000053268">
    <property type="component" value="Unassembled WGS sequence"/>
</dbReference>
<dbReference type="AlphaFoldDB" id="A0A194PGS8"/>
<name>A0A194PGS8_PAPXU</name>
<reference evidence="1 2" key="1">
    <citation type="journal article" date="2015" name="Nat. Commun.">
        <title>Outbred genome sequencing and CRISPR/Cas9 gene editing in butterflies.</title>
        <authorList>
            <person name="Li X."/>
            <person name="Fan D."/>
            <person name="Zhang W."/>
            <person name="Liu G."/>
            <person name="Zhang L."/>
            <person name="Zhao L."/>
            <person name="Fang X."/>
            <person name="Chen L."/>
            <person name="Dong Y."/>
            <person name="Chen Y."/>
            <person name="Ding Y."/>
            <person name="Zhao R."/>
            <person name="Feng M."/>
            <person name="Zhu Y."/>
            <person name="Feng Y."/>
            <person name="Jiang X."/>
            <person name="Zhu D."/>
            <person name="Xiang H."/>
            <person name="Feng X."/>
            <person name="Li S."/>
            <person name="Wang J."/>
            <person name="Zhang G."/>
            <person name="Kronforst M.R."/>
            <person name="Wang W."/>
        </authorList>
    </citation>
    <scope>NUCLEOTIDE SEQUENCE [LARGE SCALE GENOMIC DNA]</scope>
    <source>
        <strain evidence="1">Ya'a_city_454_Px</strain>
        <tissue evidence="1">Whole body</tissue>
    </source>
</reference>
<organism evidence="1 2">
    <name type="scientific">Papilio xuthus</name>
    <name type="common">Asian swallowtail butterfly</name>
    <dbReference type="NCBI Taxonomy" id="66420"/>
    <lineage>
        <taxon>Eukaryota</taxon>
        <taxon>Metazoa</taxon>
        <taxon>Ecdysozoa</taxon>
        <taxon>Arthropoda</taxon>
        <taxon>Hexapoda</taxon>
        <taxon>Insecta</taxon>
        <taxon>Pterygota</taxon>
        <taxon>Neoptera</taxon>
        <taxon>Endopterygota</taxon>
        <taxon>Lepidoptera</taxon>
        <taxon>Glossata</taxon>
        <taxon>Ditrysia</taxon>
        <taxon>Papilionoidea</taxon>
        <taxon>Papilionidae</taxon>
        <taxon>Papilioninae</taxon>
        <taxon>Papilio</taxon>
    </lineage>
</organism>